<dbReference type="InterPro" id="IPR000374">
    <property type="entry name" value="PC_trans"/>
</dbReference>
<evidence type="ECO:0000256" key="3">
    <source>
        <dbReference type="ARBA" id="ARBA00005119"/>
    </source>
</evidence>
<comment type="catalytic activity">
    <reaction evidence="1 18">
        <text>a 1,2-diacyl-sn-glycero-3-phosphate + CTP + H(+) = a CDP-1,2-diacyl-sn-glycerol + diphosphate</text>
        <dbReference type="Rhea" id="RHEA:16229"/>
        <dbReference type="ChEBI" id="CHEBI:15378"/>
        <dbReference type="ChEBI" id="CHEBI:33019"/>
        <dbReference type="ChEBI" id="CHEBI:37563"/>
        <dbReference type="ChEBI" id="CHEBI:58332"/>
        <dbReference type="ChEBI" id="CHEBI:58608"/>
        <dbReference type="EC" id="2.7.7.41"/>
    </reaction>
</comment>
<dbReference type="PANTHER" id="PTHR46382">
    <property type="entry name" value="PHOSPHATIDATE CYTIDYLYLTRANSFERASE"/>
    <property type="match status" value="1"/>
</dbReference>
<sequence length="277" mass="30535">MLLYRILTVLVIAPLFFWVNLYASDAWFNLFWLALVALAAREWGGLLRWPPRRQWKYALINAGIAALGLLLLEYGLGGVAKSRLLFYILAAAALLWLFAVPYALYRYGRDQRLNLPDSLLAVAGSIMLLAFVWATVAIQRMIGGSGLLGLFIIVWCSDIGAYFAGRRFGKRKLAEKISPKKTVEGFLGGFLAAMLAAVVLSFCVKLPLSLCAFLPLTAVVVIYAAIGDLWESVLKRRAGIKDSSNILPGHGGILDRIDSWLSAMVLWAAGFLYANIF</sequence>
<reference evidence="21" key="1">
    <citation type="submission" date="2016-04" db="EMBL/GenBank/DDBJ databases">
        <authorList>
            <person name="Tagini F."/>
        </authorList>
    </citation>
    <scope>NUCLEOTIDE SEQUENCE [LARGE SCALE GENOMIC DNA]</scope>
    <source>
        <strain evidence="21">CHUV0807</strain>
    </source>
</reference>
<evidence type="ECO:0000256" key="1">
    <source>
        <dbReference type="ARBA" id="ARBA00001698"/>
    </source>
</evidence>
<comment type="similarity">
    <text evidence="5 18">Belongs to the CDS family.</text>
</comment>
<dbReference type="GeneID" id="84790478"/>
<keyword evidence="8" id="KW-1003">Cell membrane</keyword>
<dbReference type="GO" id="GO:0005886">
    <property type="term" value="C:plasma membrane"/>
    <property type="evidence" value="ECO:0007669"/>
    <property type="project" value="UniProtKB-SubCell"/>
</dbReference>
<comment type="pathway">
    <text evidence="3 18">Phospholipid metabolism; CDP-diacylglycerol biosynthesis; CDP-diacylglycerol from sn-glycerol 3-phosphate: step 3/3.</text>
</comment>
<evidence type="ECO:0000256" key="16">
    <source>
        <dbReference type="ARBA" id="ARBA00023209"/>
    </source>
</evidence>
<feature type="transmembrane region" description="Helical" evidence="19">
    <location>
        <begin position="59"/>
        <end position="78"/>
    </location>
</feature>
<evidence type="ECO:0000256" key="4">
    <source>
        <dbReference type="ARBA" id="ARBA00005189"/>
    </source>
</evidence>
<dbReference type="GO" id="GO:0016024">
    <property type="term" value="P:CDP-diacylglycerol biosynthetic process"/>
    <property type="evidence" value="ECO:0007669"/>
    <property type="project" value="UniProtKB-UniPathway"/>
</dbReference>
<feature type="transmembrane region" description="Helical" evidence="19">
    <location>
        <begin position="84"/>
        <end position="105"/>
    </location>
</feature>
<protein>
    <recommendedName>
        <fullName evidence="7 18">Phosphatidate cytidylyltransferase</fullName>
        <ecNumber evidence="6 18">2.7.7.41</ecNumber>
    </recommendedName>
</protein>
<evidence type="ECO:0000256" key="5">
    <source>
        <dbReference type="ARBA" id="ARBA00010185"/>
    </source>
</evidence>
<organism evidence="20 21">
    <name type="scientific">Cardiobacterium hominis</name>
    <dbReference type="NCBI Taxonomy" id="2718"/>
    <lineage>
        <taxon>Bacteria</taxon>
        <taxon>Pseudomonadati</taxon>
        <taxon>Pseudomonadota</taxon>
        <taxon>Gammaproteobacteria</taxon>
        <taxon>Cardiobacteriales</taxon>
        <taxon>Cardiobacteriaceae</taxon>
        <taxon>Cardiobacterium</taxon>
    </lineage>
</organism>
<evidence type="ECO:0000256" key="18">
    <source>
        <dbReference type="RuleBase" id="RU003938"/>
    </source>
</evidence>
<keyword evidence="12 18" id="KW-0548">Nucleotidyltransferase</keyword>
<evidence type="ECO:0000313" key="20">
    <source>
        <dbReference type="EMBL" id="SAM61330.1"/>
    </source>
</evidence>
<feature type="transmembrane region" description="Helical" evidence="19">
    <location>
        <begin position="30"/>
        <end position="47"/>
    </location>
</feature>
<keyword evidence="10 18" id="KW-0808">Transferase</keyword>
<gene>
    <name evidence="20" type="ORF">CHUV0807_0888</name>
</gene>
<evidence type="ECO:0000256" key="2">
    <source>
        <dbReference type="ARBA" id="ARBA00004651"/>
    </source>
</evidence>
<keyword evidence="14" id="KW-0443">Lipid metabolism</keyword>
<feature type="transmembrane region" description="Helical" evidence="19">
    <location>
        <begin position="142"/>
        <end position="164"/>
    </location>
</feature>
<feature type="transmembrane region" description="Helical" evidence="19">
    <location>
        <begin position="213"/>
        <end position="230"/>
    </location>
</feature>
<dbReference type="PANTHER" id="PTHR46382:SF1">
    <property type="entry name" value="PHOSPHATIDATE CYTIDYLYLTRANSFERASE"/>
    <property type="match status" value="1"/>
</dbReference>
<keyword evidence="13 19" id="KW-1133">Transmembrane helix</keyword>
<evidence type="ECO:0000256" key="8">
    <source>
        <dbReference type="ARBA" id="ARBA00022475"/>
    </source>
</evidence>
<keyword evidence="16" id="KW-0594">Phospholipid biosynthesis</keyword>
<accession>A0A1C3H3B0</accession>
<dbReference type="UniPathway" id="UPA00557">
    <property type="reaction ID" value="UER00614"/>
</dbReference>
<dbReference type="Pfam" id="PF01148">
    <property type="entry name" value="CTP_transf_1"/>
    <property type="match status" value="1"/>
</dbReference>
<dbReference type="RefSeq" id="WP_004141381.1">
    <property type="nucleotide sequence ID" value="NZ_CAUQZP010000019.1"/>
</dbReference>
<dbReference type="PROSITE" id="PS01315">
    <property type="entry name" value="CDS"/>
    <property type="match status" value="1"/>
</dbReference>
<evidence type="ECO:0000256" key="10">
    <source>
        <dbReference type="ARBA" id="ARBA00022679"/>
    </source>
</evidence>
<dbReference type="GO" id="GO:0004605">
    <property type="term" value="F:phosphatidate cytidylyltransferase activity"/>
    <property type="evidence" value="ECO:0007669"/>
    <property type="project" value="UniProtKB-EC"/>
</dbReference>
<comment type="pathway">
    <text evidence="4">Lipid metabolism.</text>
</comment>
<feature type="transmembrane region" description="Helical" evidence="19">
    <location>
        <begin position="185"/>
        <end position="207"/>
    </location>
</feature>
<dbReference type="Proteomes" id="UP000190837">
    <property type="component" value="Unassembled WGS sequence"/>
</dbReference>
<evidence type="ECO:0000256" key="15">
    <source>
        <dbReference type="ARBA" id="ARBA00023136"/>
    </source>
</evidence>
<feature type="transmembrane region" description="Helical" evidence="19">
    <location>
        <begin position="117"/>
        <end position="136"/>
    </location>
</feature>
<keyword evidence="15 19" id="KW-0472">Membrane</keyword>
<evidence type="ECO:0000256" key="19">
    <source>
        <dbReference type="SAM" id="Phobius"/>
    </source>
</evidence>
<evidence type="ECO:0000256" key="11">
    <source>
        <dbReference type="ARBA" id="ARBA00022692"/>
    </source>
</evidence>
<evidence type="ECO:0000256" key="13">
    <source>
        <dbReference type="ARBA" id="ARBA00022989"/>
    </source>
</evidence>
<proteinExistence type="inferred from homology"/>
<evidence type="ECO:0000313" key="21">
    <source>
        <dbReference type="Proteomes" id="UP000190837"/>
    </source>
</evidence>
<feature type="transmembrane region" description="Helical" evidence="19">
    <location>
        <begin position="7"/>
        <end position="24"/>
    </location>
</feature>
<comment type="subcellular location">
    <subcellularLocation>
        <location evidence="2">Cell membrane</location>
        <topology evidence="2">Multi-pass membrane protein</topology>
    </subcellularLocation>
</comment>
<evidence type="ECO:0000256" key="12">
    <source>
        <dbReference type="ARBA" id="ARBA00022695"/>
    </source>
</evidence>
<evidence type="ECO:0000256" key="9">
    <source>
        <dbReference type="ARBA" id="ARBA00022516"/>
    </source>
</evidence>
<keyword evidence="11 18" id="KW-0812">Transmembrane</keyword>
<keyword evidence="9" id="KW-0444">Lipid biosynthesis</keyword>
<evidence type="ECO:0000256" key="7">
    <source>
        <dbReference type="ARBA" id="ARBA00019373"/>
    </source>
</evidence>
<dbReference type="EC" id="2.7.7.41" evidence="6 18"/>
<evidence type="ECO:0000256" key="14">
    <source>
        <dbReference type="ARBA" id="ARBA00023098"/>
    </source>
</evidence>
<keyword evidence="17" id="KW-1208">Phospholipid metabolism</keyword>
<evidence type="ECO:0000256" key="6">
    <source>
        <dbReference type="ARBA" id="ARBA00012487"/>
    </source>
</evidence>
<evidence type="ECO:0000256" key="17">
    <source>
        <dbReference type="ARBA" id="ARBA00023264"/>
    </source>
</evidence>
<name>A0A1C3H3B0_9GAMM</name>
<dbReference type="OMA" id="YVFILVW"/>
<dbReference type="AlphaFoldDB" id="A0A1C3H3B0"/>
<dbReference type="EMBL" id="FKLO01000036">
    <property type="protein sequence ID" value="SAM61330.1"/>
    <property type="molecule type" value="Genomic_DNA"/>
</dbReference>